<evidence type="ECO:0000313" key="2">
    <source>
        <dbReference type="Proteomes" id="UP000324222"/>
    </source>
</evidence>
<sequence>MRFLAQKWGPYGLRPGPCALCVLISACRQGDPESNDVKLHHNTPPSSTKIVSNVRQQSKGMFFFFYGFIVTARWATAGNTQEVLKIEGNVDDHSHEERRRLVGRVLIRVMMGTGRSER</sequence>
<organism evidence="1 2">
    <name type="scientific">Portunus trituberculatus</name>
    <name type="common">Swimming crab</name>
    <name type="synonym">Neptunus trituberculatus</name>
    <dbReference type="NCBI Taxonomy" id="210409"/>
    <lineage>
        <taxon>Eukaryota</taxon>
        <taxon>Metazoa</taxon>
        <taxon>Ecdysozoa</taxon>
        <taxon>Arthropoda</taxon>
        <taxon>Crustacea</taxon>
        <taxon>Multicrustacea</taxon>
        <taxon>Malacostraca</taxon>
        <taxon>Eumalacostraca</taxon>
        <taxon>Eucarida</taxon>
        <taxon>Decapoda</taxon>
        <taxon>Pleocyemata</taxon>
        <taxon>Brachyura</taxon>
        <taxon>Eubrachyura</taxon>
        <taxon>Portunoidea</taxon>
        <taxon>Portunidae</taxon>
        <taxon>Portuninae</taxon>
        <taxon>Portunus</taxon>
    </lineage>
</organism>
<proteinExistence type="predicted"/>
<dbReference type="Proteomes" id="UP000324222">
    <property type="component" value="Unassembled WGS sequence"/>
</dbReference>
<evidence type="ECO:0000313" key="1">
    <source>
        <dbReference type="EMBL" id="MPC18842.1"/>
    </source>
</evidence>
<gene>
    <name evidence="1" type="ORF">E2C01_011736</name>
</gene>
<keyword evidence="2" id="KW-1185">Reference proteome</keyword>
<name>A0A5B7DBU6_PORTR</name>
<dbReference type="AlphaFoldDB" id="A0A5B7DBU6"/>
<accession>A0A5B7DBU6</accession>
<comment type="caution">
    <text evidence="1">The sequence shown here is derived from an EMBL/GenBank/DDBJ whole genome shotgun (WGS) entry which is preliminary data.</text>
</comment>
<protein>
    <submittedName>
        <fullName evidence="1">Uncharacterized protein</fullName>
    </submittedName>
</protein>
<dbReference type="EMBL" id="VSRR010000715">
    <property type="protein sequence ID" value="MPC18842.1"/>
    <property type="molecule type" value="Genomic_DNA"/>
</dbReference>
<reference evidence="1 2" key="1">
    <citation type="submission" date="2019-05" db="EMBL/GenBank/DDBJ databases">
        <title>Another draft genome of Portunus trituberculatus and its Hox gene families provides insights of decapod evolution.</title>
        <authorList>
            <person name="Jeong J.-H."/>
            <person name="Song I."/>
            <person name="Kim S."/>
            <person name="Choi T."/>
            <person name="Kim D."/>
            <person name="Ryu S."/>
            <person name="Kim W."/>
        </authorList>
    </citation>
    <scope>NUCLEOTIDE SEQUENCE [LARGE SCALE GENOMIC DNA]</scope>
    <source>
        <tissue evidence="1">Muscle</tissue>
    </source>
</reference>
<dbReference type="PROSITE" id="PS51257">
    <property type="entry name" value="PROKAR_LIPOPROTEIN"/>
    <property type="match status" value="1"/>
</dbReference>